<accession>A0A1R3KZQ5</accession>
<organism evidence="2 3">
    <name type="scientific">Corchorus olitorius</name>
    <dbReference type="NCBI Taxonomy" id="93759"/>
    <lineage>
        <taxon>Eukaryota</taxon>
        <taxon>Viridiplantae</taxon>
        <taxon>Streptophyta</taxon>
        <taxon>Embryophyta</taxon>
        <taxon>Tracheophyta</taxon>
        <taxon>Spermatophyta</taxon>
        <taxon>Magnoliopsida</taxon>
        <taxon>eudicotyledons</taxon>
        <taxon>Gunneridae</taxon>
        <taxon>Pentapetalae</taxon>
        <taxon>rosids</taxon>
        <taxon>malvids</taxon>
        <taxon>Malvales</taxon>
        <taxon>Malvaceae</taxon>
        <taxon>Grewioideae</taxon>
        <taxon>Apeibeae</taxon>
        <taxon>Corchorus</taxon>
    </lineage>
</organism>
<evidence type="ECO:0000256" key="1">
    <source>
        <dbReference type="SAM" id="MobiDB-lite"/>
    </source>
</evidence>
<comment type="caution">
    <text evidence="2">The sequence shown here is derived from an EMBL/GenBank/DDBJ whole genome shotgun (WGS) entry which is preliminary data.</text>
</comment>
<proteinExistence type="predicted"/>
<dbReference type="OrthoDB" id="10399900at2759"/>
<dbReference type="AlphaFoldDB" id="A0A1R3KZQ5"/>
<protein>
    <submittedName>
        <fullName evidence="2">Uncharacterized protein</fullName>
    </submittedName>
</protein>
<name>A0A1R3KZQ5_9ROSI</name>
<dbReference type="EMBL" id="AWUE01008817">
    <property type="protein sequence ID" value="OMP12583.1"/>
    <property type="molecule type" value="Genomic_DNA"/>
</dbReference>
<evidence type="ECO:0000313" key="3">
    <source>
        <dbReference type="Proteomes" id="UP000187203"/>
    </source>
</evidence>
<evidence type="ECO:0000313" key="2">
    <source>
        <dbReference type="EMBL" id="OMP12583.1"/>
    </source>
</evidence>
<dbReference type="Proteomes" id="UP000187203">
    <property type="component" value="Unassembled WGS sequence"/>
</dbReference>
<gene>
    <name evidence="2" type="ORF">COLO4_02998</name>
</gene>
<keyword evidence="3" id="KW-1185">Reference proteome</keyword>
<reference evidence="3" key="1">
    <citation type="submission" date="2013-09" db="EMBL/GenBank/DDBJ databases">
        <title>Corchorus olitorius genome sequencing.</title>
        <authorList>
            <person name="Alam M."/>
            <person name="Haque M.S."/>
            <person name="Islam M.S."/>
            <person name="Emdad E.M."/>
            <person name="Islam M.M."/>
            <person name="Ahmed B."/>
            <person name="Halim A."/>
            <person name="Hossen Q.M.M."/>
            <person name="Hossain M.Z."/>
            <person name="Ahmed R."/>
            <person name="Khan M.M."/>
            <person name="Islam R."/>
            <person name="Rashid M.M."/>
            <person name="Khan S.A."/>
            <person name="Rahman M.S."/>
            <person name="Alam M."/>
            <person name="Yahiya A.S."/>
            <person name="Khan M.S."/>
            <person name="Azam M.S."/>
            <person name="Haque T."/>
            <person name="Lashkar M.Z.H."/>
            <person name="Akhand A.I."/>
            <person name="Morshed G."/>
            <person name="Roy S."/>
            <person name="Uddin K.S."/>
            <person name="Rabeya T."/>
            <person name="Hossain A.S."/>
            <person name="Chowdhury A."/>
            <person name="Snigdha A.R."/>
            <person name="Mortoza M.S."/>
            <person name="Matin S.A."/>
            <person name="Hoque S.M.E."/>
            <person name="Islam M.K."/>
            <person name="Roy D.K."/>
            <person name="Haider R."/>
            <person name="Moosa M.M."/>
            <person name="Elias S.M."/>
            <person name="Hasan A.M."/>
            <person name="Jahan S."/>
            <person name="Shafiuddin M."/>
            <person name="Mahmood N."/>
            <person name="Shommy N.S."/>
        </authorList>
    </citation>
    <scope>NUCLEOTIDE SEQUENCE [LARGE SCALE GENOMIC DNA]</scope>
    <source>
        <strain evidence="3">cv. O-4</strain>
    </source>
</reference>
<feature type="region of interest" description="Disordered" evidence="1">
    <location>
        <begin position="1"/>
        <end position="22"/>
    </location>
</feature>
<sequence>MKISKERVVEQTTDPNLRHTKHKHVRAYQRECKNGMSNFFPLGTEGLLILGCTFQRTYARPEKGILLSLPKSVLRKSLSTFEGRWMELVKA</sequence>